<sequence>MHRYLSAISARLGRFELGNDGPIVEMLDEILDSDQFVGVLNECDALLITSITWCLRWAFLFHLKVGWSGGWLRKRYCESWQTTLLVLESARCYKPHMFLAFLQTTPRTWVRTRALG</sequence>
<name>A0AAV0VBH2_9STRA</name>
<proteinExistence type="predicted"/>
<reference evidence="1" key="1">
    <citation type="submission" date="2022-12" db="EMBL/GenBank/DDBJ databases">
        <authorList>
            <person name="Webb A."/>
        </authorList>
    </citation>
    <scope>NUCLEOTIDE SEQUENCE</scope>
    <source>
        <strain evidence="1">Pd1</strain>
    </source>
</reference>
<keyword evidence="2" id="KW-1185">Reference proteome</keyword>
<dbReference type="EMBL" id="CANTFM010002574">
    <property type="protein sequence ID" value="CAI5746426.1"/>
    <property type="molecule type" value="Genomic_DNA"/>
</dbReference>
<dbReference type="AlphaFoldDB" id="A0AAV0VBH2"/>
<dbReference type="Proteomes" id="UP001162029">
    <property type="component" value="Unassembled WGS sequence"/>
</dbReference>
<protein>
    <submittedName>
        <fullName evidence="1">Uncharacterized protein</fullName>
    </submittedName>
</protein>
<gene>
    <name evidence="1" type="ORF">PDE001_LOCUS11417</name>
</gene>
<evidence type="ECO:0000313" key="2">
    <source>
        <dbReference type="Proteomes" id="UP001162029"/>
    </source>
</evidence>
<comment type="caution">
    <text evidence="1">The sequence shown here is derived from an EMBL/GenBank/DDBJ whole genome shotgun (WGS) entry which is preliminary data.</text>
</comment>
<organism evidence="1 2">
    <name type="scientific">Peronospora destructor</name>
    <dbReference type="NCBI Taxonomy" id="86335"/>
    <lineage>
        <taxon>Eukaryota</taxon>
        <taxon>Sar</taxon>
        <taxon>Stramenopiles</taxon>
        <taxon>Oomycota</taxon>
        <taxon>Peronosporomycetes</taxon>
        <taxon>Peronosporales</taxon>
        <taxon>Peronosporaceae</taxon>
        <taxon>Peronospora</taxon>
    </lineage>
</organism>
<evidence type="ECO:0000313" key="1">
    <source>
        <dbReference type="EMBL" id="CAI5746426.1"/>
    </source>
</evidence>
<accession>A0AAV0VBH2</accession>